<dbReference type="Proteomes" id="UP000199651">
    <property type="component" value="Unassembled WGS sequence"/>
</dbReference>
<reference evidence="3" key="1">
    <citation type="submission" date="2016-10" db="EMBL/GenBank/DDBJ databases">
        <authorList>
            <person name="Varghese N."/>
            <person name="Submissions S."/>
        </authorList>
    </citation>
    <scope>NUCLEOTIDE SEQUENCE [LARGE SCALE GENOMIC DNA]</scope>
    <source>
        <strain evidence="3">IBRC-M 10655</strain>
    </source>
</reference>
<gene>
    <name evidence="2" type="ORF">SAMN05192558_107214</name>
</gene>
<keyword evidence="3" id="KW-1185">Reference proteome</keyword>
<feature type="transmembrane region" description="Helical" evidence="1">
    <location>
        <begin position="28"/>
        <end position="46"/>
    </location>
</feature>
<protein>
    <recommendedName>
        <fullName evidence="4">DUF2568 domain-containing protein</fullName>
    </recommendedName>
</protein>
<dbReference type="AlphaFoldDB" id="A0A1H0QYT1"/>
<feature type="transmembrane region" description="Helical" evidence="1">
    <location>
        <begin position="66"/>
        <end position="96"/>
    </location>
</feature>
<sequence>MRGLQLTSALLLELAVFAAFAYWGWTVHWALGLAAFAVVTVAWGLFLSPKAKFPLPVPAKLTAKAFVFAGAAFALIATGATVLGLVFGALLAVLLVSEAVWPWAQLAGTP</sequence>
<accession>A0A1H0QYT1</accession>
<evidence type="ECO:0000313" key="2">
    <source>
        <dbReference type="EMBL" id="SDP22421.1"/>
    </source>
</evidence>
<name>A0A1H0QYT1_9PSEU</name>
<dbReference type="STRING" id="504798.SAMN05421871_104213"/>
<keyword evidence="1" id="KW-0812">Transmembrane</keyword>
<proteinExistence type="predicted"/>
<dbReference type="EMBL" id="FNJB01000007">
    <property type="protein sequence ID" value="SDP22421.1"/>
    <property type="molecule type" value="Genomic_DNA"/>
</dbReference>
<dbReference type="InterPro" id="IPR021214">
    <property type="entry name" value="DUF2568"/>
</dbReference>
<keyword evidence="1" id="KW-1133">Transmembrane helix</keyword>
<organism evidence="2 3">
    <name type="scientific">Actinokineospora alba</name>
    <dbReference type="NCBI Taxonomy" id="504798"/>
    <lineage>
        <taxon>Bacteria</taxon>
        <taxon>Bacillati</taxon>
        <taxon>Actinomycetota</taxon>
        <taxon>Actinomycetes</taxon>
        <taxon>Pseudonocardiales</taxon>
        <taxon>Pseudonocardiaceae</taxon>
        <taxon>Actinokineospora</taxon>
    </lineage>
</organism>
<dbReference type="Pfam" id="PF10823">
    <property type="entry name" value="DUF2568"/>
    <property type="match status" value="1"/>
</dbReference>
<dbReference type="RefSeq" id="WP_166658152.1">
    <property type="nucleotide sequence ID" value="NZ_FNDV01000004.1"/>
</dbReference>
<keyword evidence="1" id="KW-0472">Membrane</keyword>
<evidence type="ECO:0000313" key="3">
    <source>
        <dbReference type="Proteomes" id="UP000199651"/>
    </source>
</evidence>
<evidence type="ECO:0008006" key="4">
    <source>
        <dbReference type="Google" id="ProtNLM"/>
    </source>
</evidence>
<evidence type="ECO:0000256" key="1">
    <source>
        <dbReference type="SAM" id="Phobius"/>
    </source>
</evidence>